<keyword evidence="4" id="KW-1185">Reference proteome</keyword>
<protein>
    <submittedName>
        <fullName evidence="3">Glycoside hydrolase</fullName>
    </submittedName>
</protein>
<dbReference type="Pfam" id="PF14587">
    <property type="entry name" value="Glyco_hydr_30_2"/>
    <property type="match status" value="1"/>
</dbReference>
<keyword evidence="1" id="KW-0732">Signal</keyword>
<name>A0AAE3H3C6_9BACT</name>
<dbReference type="AlphaFoldDB" id="A0AAE3H3C6"/>
<sequence length="505" mass="57769">MKKLAVLFLLLNNFSFAQKIKIDTSITYQTMHSFGASDCWSMQMVGKYYPLEKREKIAELLFSQEMDKSGNPKGIGLSMWRFNIGAGSTEQVTKSMITNEWRRAECFLENGKYDWTKQAGQQWFMDAAKRHKVDFTLGFLNSAPVSFTKNGLAIGTGKLGEWNFDKTKIDEFTNFLAEVSTKLELDYLSPFNEPQWDWGPKSKSGYGTQEGTPIDNSDLAWAVRKIDEKFTQNNLKTKLTIAETAQIDYLYKTETNRSKENQDNQIEDFFGTESPNYVGNLKSVEKIICGHSYFTTSPNDELVKKRMDLGEKIKKHNINYWQSEYCILGDNAGEINGSKMDLGMKTALYVAKVIHTDLTLANASAWHWWLSVSANDYKDGLIYISNKGKLGEDDNQKFDGDVLESKLLWTLGNFSRFVRPEMQRIQVDLENKKVLYSAYKGKNQVVLVLINNVENQSIELPSIWKKQKAEAYITSSEDNLKNKKINGQRFTLPQESITTIIISKL</sequence>
<dbReference type="PANTHER" id="PTHR42767:SF1">
    <property type="entry name" value="ENDO-BETA-1,6-GALACTANASE-LIKE DOMAIN-CONTAINING PROTEIN"/>
    <property type="match status" value="1"/>
</dbReference>
<dbReference type="GO" id="GO:0004553">
    <property type="term" value="F:hydrolase activity, hydrolyzing O-glycosyl compounds"/>
    <property type="evidence" value="ECO:0007669"/>
    <property type="project" value="InterPro"/>
</dbReference>
<feature type="signal peptide" evidence="1">
    <location>
        <begin position="1"/>
        <end position="17"/>
    </location>
</feature>
<dbReference type="Gene3D" id="2.60.40.1180">
    <property type="entry name" value="Golgi alpha-mannosidase II"/>
    <property type="match status" value="1"/>
</dbReference>
<dbReference type="PANTHER" id="PTHR42767">
    <property type="entry name" value="ENDO-BETA-1,6-GALACTANASE"/>
    <property type="match status" value="1"/>
</dbReference>
<dbReference type="RefSeq" id="WP_255037099.1">
    <property type="nucleotide sequence ID" value="NZ_RJUF01000024.1"/>
</dbReference>
<accession>A0AAE3H3C6</accession>
<keyword evidence="3" id="KW-0378">Hydrolase</keyword>
<proteinExistence type="predicted"/>
<organism evidence="3 4">
    <name type="scientific">Lacihabitans soyangensis</name>
    <dbReference type="NCBI Taxonomy" id="869394"/>
    <lineage>
        <taxon>Bacteria</taxon>
        <taxon>Pseudomonadati</taxon>
        <taxon>Bacteroidota</taxon>
        <taxon>Cytophagia</taxon>
        <taxon>Cytophagales</taxon>
        <taxon>Leadbetterellaceae</taxon>
        <taxon>Lacihabitans</taxon>
    </lineage>
</organism>
<dbReference type="InterPro" id="IPR017853">
    <property type="entry name" value="GH"/>
</dbReference>
<dbReference type="EMBL" id="RJUF01000024">
    <property type="protein sequence ID" value="MCP9763316.1"/>
    <property type="molecule type" value="Genomic_DNA"/>
</dbReference>
<feature type="chain" id="PRO_5042243010" evidence="1">
    <location>
        <begin position="18"/>
        <end position="505"/>
    </location>
</feature>
<dbReference type="InterPro" id="IPR039514">
    <property type="entry name" value="6GAL-like"/>
</dbReference>
<evidence type="ECO:0000259" key="2">
    <source>
        <dbReference type="Pfam" id="PF14587"/>
    </source>
</evidence>
<gene>
    <name evidence="3" type="ORF">EGI31_10130</name>
</gene>
<dbReference type="Proteomes" id="UP001204144">
    <property type="component" value="Unassembled WGS sequence"/>
</dbReference>
<dbReference type="InterPro" id="IPR039743">
    <property type="entry name" value="6GAL/EXGAL"/>
</dbReference>
<evidence type="ECO:0000256" key="1">
    <source>
        <dbReference type="SAM" id="SignalP"/>
    </source>
</evidence>
<dbReference type="Gene3D" id="3.20.20.80">
    <property type="entry name" value="Glycosidases"/>
    <property type="match status" value="1"/>
</dbReference>
<dbReference type="SUPFAM" id="SSF51445">
    <property type="entry name" value="(Trans)glycosidases"/>
    <property type="match status" value="1"/>
</dbReference>
<reference evidence="3 4" key="1">
    <citation type="submission" date="2018-11" db="EMBL/GenBank/DDBJ databases">
        <title>Novel bacteria species description.</title>
        <authorList>
            <person name="Han J.-H."/>
        </authorList>
    </citation>
    <scope>NUCLEOTIDE SEQUENCE [LARGE SCALE GENOMIC DNA]</scope>
    <source>
        <strain evidence="3 4">KCTC23259</strain>
    </source>
</reference>
<evidence type="ECO:0000313" key="4">
    <source>
        <dbReference type="Proteomes" id="UP001204144"/>
    </source>
</evidence>
<dbReference type="InterPro" id="IPR013780">
    <property type="entry name" value="Glyco_hydro_b"/>
</dbReference>
<feature type="domain" description="Endo-beta-1,6-galactanase-like" evidence="2">
    <location>
        <begin position="18"/>
        <end position="383"/>
    </location>
</feature>
<evidence type="ECO:0000313" key="3">
    <source>
        <dbReference type="EMBL" id="MCP9763316.1"/>
    </source>
</evidence>
<comment type="caution">
    <text evidence="3">The sequence shown here is derived from an EMBL/GenBank/DDBJ whole genome shotgun (WGS) entry which is preliminary data.</text>
</comment>